<dbReference type="GO" id="GO:0022857">
    <property type="term" value="F:transmembrane transporter activity"/>
    <property type="evidence" value="ECO:0007669"/>
    <property type="project" value="InterPro"/>
</dbReference>
<accession>A0A4S4A4Q4</accession>
<evidence type="ECO:0000259" key="5">
    <source>
        <dbReference type="Pfam" id="PF25967"/>
    </source>
</evidence>
<reference evidence="6 7" key="1">
    <citation type="submission" date="2019-04" db="EMBL/GenBank/DDBJ databases">
        <title>Flavobacterium sp. nov. isolated from construction timber.</title>
        <authorList>
            <person name="Lin S.-Y."/>
            <person name="Chang C.-T."/>
            <person name="Young C.-C."/>
        </authorList>
    </citation>
    <scope>NUCLEOTIDE SEQUENCE [LARGE SCALE GENOMIC DNA]</scope>
    <source>
        <strain evidence="6 7">CC-CTC003</strain>
    </source>
</reference>
<proteinExistence type="inferred from homology"/>
<dbReference type="InterPro" id="IPR058626">
    <property type="entry name" value="MdtA-like_b-barrel"/>
</dbReference>
<organism evidence="6 7">
    <name type="scientific">Flavobacterium supellecticarium</name>
    <dbReference type="NCBI Taxonomy" id="2565924"/>
    <lineage>
        <taxon>Bacteria</taxon>
        <taxon>Pseudomonadati</taxon>
        <taxon>Bacteroidota</taxon>
        <taxon>Flavobacteriia</taxon>
        <taxon>Flavobacteriales</taxon>
        <taxon>Flavobacteriaceae</taxon>
        <taxon>Flavobacterium</taxon>
    </lineage>
</organism>
<dbReference type="AlphaFoldDB" id="A0A4S4A4Q4"/>
<feature type="domain" description="Multidrug resistance protein MdtA-like barrel-sandwich hybrid" evidence="3">
    <location>
        <begin position="59"/>
        <end position="181"/>
    </location>
</feature>
<dbReference type="Pfam" id="PF25967">
    <property type="entry name" value="RND-MFP_C"/>
    <property type="match status" value="1"/>
</dbReference>
<dbReference type="InterPro" id="IPR006143">
    <property type="entry name" value="RND_pump_MFP"/>
</dbReference>
<dbReference type="InterPro" id="IPR058627">
    <property type="entry name" value="MdtA-like_C"/>
</dbReference>
<keyword evidence="7" id="KW-1185">Reference proteome</keyword>
<dbReference type="Proteomes" id="UP000307507">
    <property type="component" value="Unassembled WGS sequence"/>
</dbReference>
<dbReference type="Gene3D" id="2.40.50.100">
    <property type="match status" value="1"/>
</dbReference>
<comment type="caution">
    <text evidence="6">The sequence shown here is derived from an EMBL/GenBank/DDBJ whole genome shotgun (WGS) entry which is preliminary data.</text>
</comment>
<dbReference type="RefSeq" id="WP_136401985.1">
    <property type="nucleotide sequence ID" value="NZ_SSNZ01000001.1"/>
</dbReference>
<sequence>MKKILMLTGLCTLLCSIGCTSKKENEKEDQVKYLVTNPVQKDTMITKDYVSQIHSIQHIELRAQERGYLEKIFVDEGQFVKKGQLLFQIMPKLYQAETQKAAAEASFAEIEYKNTKRLADKNVVAPNELAMAKAKLDKAKAELALTQVHLGFTEIRAPFDGIIDRFHVRQGSLVEEGDLLTNLSDNSKMWVYYNVPEAEYLDYKAKVKSDSAPKVGLLMANNKMFDHSGVVETIEGEFNNETGNIAFRATFPNPKGLLRHGETGNIKMGIPLKNAILIPQKATFEVLDKKYVYVVDKDNVLRSREIQIAAELPHIFVIKSGLALTDKVLIEGIRLVKENEKINYKFEKPEYVMSHLELYAE</sequence>
<dbReference type="Gene3D" id="1.10.287.470">
    <property type="entry name" value="Helix hairpin bin"/>
    <property type="match status" value="1"/>
</dbReference>
<dbReference type="SUPFAM" id="SSF111369">
    <property type="entry name" value="HlyD-like secretion proteins"/>
    <property type="match status" value="1"/>
</dbReference>
<evidence type="ECO:0000313" key="6">
    <source>
        <dbReference type="EMBL" id="THF53462.1"/>
    </source>
</evidence>
<dbReference type="Gene3D" id="2.40.420.20">
    <property type="match status" value="1"/>
</dbReference>
<evidence type="ECO:0000259" key="4">
    <source>
        <dbReference type="Pfam" id="PF25944"/>
    </source>
</evidence>
<dbReference type="Pfam" id="PF25944">
    <property type="entry name" value="Beta-barrel_RND"/>
    <property type="match status" value="1"/>
</dbReference>
<evidence type="ECO:0000313" key="7">
    <source>
        <dbReference type="Proteomes" id="UP000307507"/>
    </source>
</evidence>
<feature type="domain" description="Multidrug resistance protein MdtA-like C-terminal permuted SH3" evidence="5">
    <location>
        <begin position="274"/>
        <end position="333"/>
    </location>
</feature>
<comment type="subcellular location">
    <subcellularLocation>
        <location evidence="1">Cell envelope</location>
    </subcellularLocation>
</comment>
<comment type="similarity">
    <text evidence="2">Belongs to the membrane fusion protein (MFP) (TC 8.A.1) family.</text>
</comment>
<dbReference type="GO" id="GO:0030313">
    <property type="term" value="C:cell envelope"/>
    <property type="evidence" value="ECO:0007669"/>
    <property type="project" value="UniProtKB-SubCell"/>
</dbReference>
<evidence type="ECO:0000256" key="2">
    <source>
        <dbReference type="ARBA" id="ARBA00009477"/>
    </source>
</evidence>
<feature type="domain" description="Multidrug resistance protein MdtA-like beta-barrel" evidence="4">
    <location>
        <begin position="189"/>
        <end position="268"/>
    </location>
</feature>
<dbReference type="GO" id="GO:0046677">
    <property type="term" value="P:response to antibiotic"/>
    <property type="evidence" value="ECO:0007669"/>
    <property type="project" value="TreeGrafter"/>
</dbReference>
<dbReference type="PANTHER" id="PTHR30158">
    <property type="entry name" value="ACRA/E-RELATED COMPONENT OF DRUG EFFLUX TRANSPORTER"/>
    <property type="match status" value="1"/>
</dbReference>
<dbReference type="OrthoDB" id="9801814at2"/>
<evidence type="ECO:0000256" key="1">
    <source>
        <dbReference type="ARBA" id="ARBA00004196"/>
    </source>
</evidence>
<dbReference type="NCBIfam" id="TIGR01730">
    <property type="entry name" value="RND_mfp"/>
    <property type="match status" value="1"/>
</dbReference>
<evidence type="ECO:0000259" key="3">
    <source>
        <dbReference type="Pfam" id="PF25917"/>
    </source>
</evidence>
<name>A0A4S4A4Q4_9FLAO</name>
<dbReference type="GO" id="GO:0005886">
    <property type="term" value="C:plasma membrane"/>
    <property type="evidence" value="ECO:0007669"/>
    <property type="project" value="TreeGrafter"/>
</dbReference>
<dbReference type="Pfam" id="PF25917">
    <property type="entry name" value="BSH_RND"/>
    <property type="match status" value="1"/>
</dbReference>
<dbReference type="InterPro" id="IPR058625">
    <property type="entry name" value="MdtA-like_BSH"/>
</dbReference>
<dbReference type="EMBL" id="SSNZ01000001">
    <property type="protein sequence ID" value="THF53462.1"/>
    <property type="molecule type" value="Genomic_DNA"/>
</dbReference>
<gene>
    <name evidence="6" type="ORF">E6C50_04470</name>
</gene>
<dbReference type="PANTHER" id="PTHR30158:SF23">
    <property type="entry name" value="MULTIDRUG RESISTANCE PROTEIN MEXA"/>
    <property type="match status" value="1"/>
</dbReference>
<protein>
    <submittedName>
        <fullName evidence="6">Efflux RND transporter periplasmic adaptor subunit</fullName>
    </submittedName>
</protein>
<dbReference type="Gene3D" id="2.40.30.170">
    <property type="match status" value="1"/>
</dbReference>